<dbReference type="PANTHER" id="PTHR45339:SF1">
    <property type="entry name" value="HYBRID SIGNAL TRANSDUCTION HISTIDINE KINASE J"/>
    <property type="match status" value="1"/>
</dbReference>
<feature type="domain" description="Response regulatory" evidence="6">
    <location>
        <begin position="6"/>
        <end position="122"/>
    </location>
</feature>
<evidence type="ECO:0000256" key="1">
    <source>
        <dbReference type="ARBA" id="ARBA00018672"/>
    </source>
</evidence>
<dbReference type="Gene3D" id="3.40.50.2300">
    <property type="match status" value="1"/>
</dbReference>
<evidence type="ECO:0000256" key="4">
    <source>
        <dbReference type="ARBA" id="ARBA00024867"/>
    </source>
</evidence>
<dbReference type="OrthoDB" id="254537at2"/>
<dbReference type="PROSITE" id="PS50110">
    <property type="entry name" value="RESPONSE_REGULATORY"/>
    <property type="match status" value="1"/>
</dbReference>
<organism evidence="7 8">
    <name type="scientific">Desulfotruncus arcticus DSM 17038</name>
    <dbReference type="NCBI Taxonomy" id="1121424"/>
    <lineage>
        <taxon>Bacteria</taxon>
        <taxon>Bacillati</taxon>
        <taxon>Bacillota</taxon>
        <taxon>Clostridia</taxon>
        <taxon>Eubacteriales</taxon>
        <taxon>Desulfallaceae</taxon>
        <taxon>Desulfotruncus</taxon>
    </lineage>
</organism>
<dbReference type="GO" id="GO:0000160">
    <property type="term" value="P:phosphorelay signal transduction system"/>
    <property type="evidence" value="ECO:0007669"/>
    <property type="project" value="UniProtKB-KW"/>
</dbReference>
<dbReference type="SMART" id="SM00448">
    <property type="entry name" value="REC"/>
    <property type="match status" value="1"/>
</dbReference>
<protein>
    <recommendedName>
        <fullName evidence="1">Stage 0 sporulation protein A homolog</fullName>
    </recommendedName>
</protein>
<reference evidence="8" key="1">
    <citation type="submission" date="2016-10" db="EMBL/GenBank/DDBJ databases">
        <authorList>
            <person name="Varghese N."/>
            <person name="Submissions S."/>
        </authorList>
    </citation>
    <scope>NUCLEOTIDE SEQUENCE [LARGE SCALE GENOMIC DNA]</scope>
    <source>
        <strain evidence="8">DSM 17038</strain>
    </source>
</reference>
<dbReference type="RefSeq" id="WP_092475267.1">
    <property type="nucleotide sequence ID" value="NZ_FOOX01000024.1"/>
</dbReference>
<evidence type="ECO:0000256" key="5">
    <source>
        <dbReference type="PROSITE-ProRule" id="PRU00169"/>
    </source>
</evidence>
<dbReference type="Proteomes" id="UP000199337">
    <property type="component" value="Unassembled WGS sequence"/>
</dbReference>
<proteinExistence type="predicted"/>
<dbReference type="Pfam" id="PF00072">
    <property type="entry name" value="Response_reg"/>
    <property type="match status" value="1"/>
</dbReference>
<dbReference type="InterPro" id="IPR011006">
    <property type="entry name" value="CheY-like_superfamily"/>
</dbReference>
<evidence type="ECO:0000259" key="6">
    <source>
        <dbReference type="PROSITE" id="PS50110"/>
    </source>
</evidence>
<dbReference type="AlphaFoldDB" id="A0A1I2Z4J9"/>
<dbReference type="EMBL" id="FOOX01000024">
    <property type="protein sequence ID" value="SFH32505.1"/>
    <property type="molecule type" value="Genomic_DNA"/>
</dbReference>
<dbReference type="InterPro" id="IPR001789">
    <property type="entry name" value="Sig_transdc_resp-reg_receiver"/>
</dbReference>
<dbReference type="SUPFAM" id="SSF52172">
    <property type="entry name" value="CheY-like"/>
    <property type="match status" value="1"/>
</dbReference>
<sequence length="122" mass="13692">MIDAKYILVVEDNDKNLRLLKDFLESQGYTVQAAKSGRECLDLAAACNPGLILMDIQMPDIDGITVTNLLKKEEKTAQIPIVAITAMVMKGDKERILQSGCDGYLEKPVKFDLLLEMVQKWF</sequence>
<keyword evidence="2 5" id="KW-0597">Phosphoprotein</keyword>
<keyword evidence="8" id="KW-1185">Reference proteome</keyword>
<evidence type="ECO:0000256" key="3">
    <source>
        <dbReference type="ARBA" id="ARBA00023012"/>
    </source>
</evidence>
<evidence type="ECO:0000256" key="2">
    <source>
        <dbReference type="ARBA" id="ARBA00022553"/>
    </source>
</evidence>
<evidence type="ECO:0000313" key="7">
    <source>
        <dbReference type="EMBL" id="SFH32505.1"/>
    </source>
</evidence>
<name>A0A1I2Z4J9_9FIRM</name>
<comment type="function">
    <text evidence="4">May play the central regulatory role in sporulation. It may be an element of the effector pathway responsible for the activation of sporulation genes in response to nutritional stress. Spo0A may act in concert with spo0H (a sigma factor) to control the expression of some genes that are critical to the sporulation process.</text>
</comment>
<feature type="modified residue" description="4-aspartylphosphate" evidence="5">
    <location>
        <position position="55"/>
    </location>
</feature>
<dbReference type="STRING" id="341036.SAMN05660649_04757"/>
<evidence type="ECO:0000313" key="8">
    <source>
        <dbReference type="Proteomes" id="UP000199337"/>
    </source>
</evidence>
<accession>A0A1I2Z4J9</accession>
<gene>
    <name evidence="7" type="ORF">SAMN05660649_04757</name>
</gene>
<keyword evidence="3" id="KW-0902">Two-component regulatory system</keyword>
<dbReference type="PANTHER" id="PTHR45339">
    <property type="entry name" value="HYBRID SIGNAL TRANSDUCTION HISTIDINE KINASE J"/>
    <property type="match status" value="1"/>
</dbReference>